<dbReference type="Gene3D" id="1.10.10.10">
    <property type="entry name" value="Winged helix-like DNA-binding domain superfamily/Winged helix DNA-binding domain"/>
    <property type="match status" value="1"/>
</dbReference>
<dbReference type="RefSeq" id="XP_067802838.1">
    <property type="nucleotide sequence ID" value="XM_067947616.1"/>
</dbReference>
<dbReference type="InterPro" id="IPR016158">
    <property type="entry name" value="Cullin_homology"/>
</dbReference>
<dbReference type="InterPro" id="IPR019559">
    <property type="entry name" value="Cullin_neddylation_domain"/>
</dbReference>
<proteinExistence type="inferred from homology"/>
<dbReference type="InterPro" id="IPR036390">
    <property type="entry name" value="WH_DNA-bd_sf"/>
</dbReference>
<dbReference type="GO" id="GO:0003677">
    <property type="term" value="F:DNA binding"/>
    <property type="evidence" value="ECO:0007669"/>
    <property type="project" value="UniProtKB-KW"/>
</dbReference>
<organism evidence="5 7">
    <name type="scientific">Babesia duncani</name>
    <dbReference type="NCBI Taxonomy" id="323732"/>
    <lineage>
        <taxon>Eukaryota</taxon>
        <taxon>Sar</taxon>
        <taxon>Alveolata</taxon>
        <taxon>Apicomplexa</taxon>
        <taxon>Aconoidasida</taxon>
        <taxon>Piroplasmida</taxon>
        <taxon>Babesiidae</taxon>
        <taxon>Babesia</taxon>
    </lineage>
</organism>
<evidence type="ECO:0000256" key="2">
    <source>
        <dbReference type="PROSITE-ProRule" id="PRU00330"/>
    </source>
</evidence>
<dbReference type="GO" id="GO:0006511">
    <property type="term" value="P:ubiquitin-dependent protein catabolic process"/>
    <property type="evidence" value="ECO:0007669"/>
    <property type="project" value="InterPro"/>
</dbReference>
<dbReference type="InterPro" id="IPR045093">
    <property type="entry name" value="Cullin"/>
</dbReference>
<dbReference type="SUPFAM" id="SSF46785">
    <property type="entry name" value="Winged helix' DNA-binding domain"/>
    <property type="match status" value="1"/>
</dbReference>
<dbReference type="PANTHER" id="PTHR11932">
    <property type="entry name" value="CULLIN"/>
    <property type="match status" value="1"/>
</dbReference>
<evidence type="ECO:0000259" key="4">
    <source>
        <dbReference type="PROSITE" id="PS50069"/>
    </source>
</evidence>
<dbReference type="InterPro" id="IPR059120">
    <property type="entry name" value="Cullin-like_AB"/>
</dbReference>
<comment type="caution">
    <text evidence="5">The sequence shown here is derived from an EMBL/GenBank/DDBJ whole genome shotgun (WGS) entry which is preliminary data.</text>
</comment>
<keyword evidence="5" id="KW-0238">DNA-binding</keyword>
<sequence length="783" mass="91415">MELMRVKPQRGVLMQIDNDDADCHLSDFSQDLEQLKTLTDCLLSRENTFNFNKLLLYEFICEAVRCGQGQFVLNELESHLEHSIMRFVGEIDDPAMPLDGERQYVSQYYDLYEKFELYWCSLTRAISELMQICTPLQSLIEIENTHGTLWERAMCYLKKDKSLRSDLYNKLLIGALDQIQFYRTGKDVVFCQLRNVVDLLEHLELLPDFETRMQSSTRDHYRQWVIDVFQQHQILDIYLVLKEGINFERECCSKFLHSSSVKVIMDLVLQETLLPHVEDLMPKQMLTEMIKQRNIESLNLLCELYNETELKGRVYDMIIDVCKDIANELVSNYVSLESHTNCKEFMMLLYDFQETLNIAVKPIFNCEADFKGKVKTLWHSALNQSNKSTELVTAGLAKYADAACAIEGPEFMGPDGMVHFVLYIFRYLANKSYFELCFRSFLSIRLLYDQCICPNHIEIISIFKEECGAAYVSKLENLISDIDISQGITDEFQRSHREMLDKLNHAFSVVVLSTDTWLPKKVIDRKLDNENEFVEVDVHESSEIVQIKQRGTIIEDIEEPQSAFVNFYQNNHKNKSLKFLPEFGSATISCTFKNPNSTFGAARVYDFKLSIYQAFCLLAFSKYESINLKYLTNIIQGYNEHLVRQHLGLLNAMPCPLLLFCEYPTLTFETCTTKDIFMLNEDFYNDELFLDFRCKSLDLFSKEMTLVNKNVTFEDIIPALESTIVRYLKQTLEATSTSLFKLCCNNKKYTLSREEFNRVVDSLIEREFIQYNPENRTLLQYVP</sequence>
<dbReference type="InterPro" id="IPR001373">
    <property type="entry name" value="Cullin_N"/>
</dbReference>
<dbReference type="KEGG" id="bdw:94336891"/>
<evidence type="ECO:0000256" key="3">
    <source>
        <dbReference type="RuleBase" id="RU003829"/>
    </source>
</evidence>
<keyword evidence="7" id="KW-1185">Reference proteome</keyword>
<dbReference type="GO" id="GO:0031625">
    <property type="term" value="F:ubiquitin protein ligase binding"/>
    <property type="evidence" value="ECO:0007669"/>
    <property type="project" value="InterPro"/>
</dbReference>
<dbReference type="InterPro" id="IPR036317">
    <property type="entry name" value="Cullin_homology_sf"/>
</dbReference>
<evidence type="ECO:0000313" key="7">
    <source>
        <dbReference type="Proteomes" id="UP001214638"/>
    </source>
</evidence>
<accession>A0AAD9PHN8</accession>
<evidence type="ECO:0000313" key="6">
    <source>
        <dbReference type="EMBL" id="KAK2195996.1"/>
    </source>
</evidence>
<protein>
    <submittedName>
        <fullName evidence="5">Bifunctional Cullin/Cullin homology domain/Winged helix DNA-binding domain superfamily/Cullin protein</fullName>
    </submittedName>
</protein>
<dbReference type="Gene3D" id="1.20.1310.10">
    <property type="entry name" value="Cullin Repeats"/>
    <property type="match status" value="2"/>
</dbReference>
<comment type="similarity">
    <text evidence="1 2 3">Belongs to the cullin family.</text>
</comment>
<dbReference type="AlphaFoldDB" id="A0AAD9PHN8"/>
<evidence type="ECO:0000313" key="5">
    <source>
        <dbReference type="EMBL" id="KAK2194623.1"/>
    </source>
</evidence>
<evidence type="ECO:0000256" key="1">
    <source>
        <dbReference type="ARBA" id="ARBA00006019"/>
    </source>
</evidence>
<dbReference type="Pfam" id="PF00888">
    <property type="entry name" value="Cullin"/>
    <property type="match status" value="1"/>
</dbReference>
<dbReference type="EMBL" id="JALLKP010000073">
    <property type="protein sequence ID" value="KAK2194623.1"/>
    <property type="molecule type" value="Genomic_DNA"/>
</dbReference>
<dbReference type="Proteomes" id="UP001214638">
    <property type="component" value="Unassembled WGS sequence"/>
</dbReference>
<dbReference type="Gene3D" id="3.30.230.130">
    <property type="entry name" value="Cullin, Chain C, Domain 2"/>
    <property type="match status" value="1"/>
</dbReference>
<dbReference type="GeneID" id="94336891"/>
<dbReference type="SMART" id="SM00182">
    <property type="entry name" value="CULLIN"/>
    <property type="match status" value="1"/>
</dbReference>
<gene>
    <name evidence="6" type="ORF">BdWA1_002594</name>
    <name evidence="5" type="ORF">BdWA1_003911</name>
</gene>
<feature type="domain" description="Cullin family profile" evidence="4">
    <location>
        <begin position="387"/>
        <end position="650"/>
    </location>
</feature>
<dbReference type="Pfam" id="PF26557">
    <property type="entry name" value="Cullin_AB"/>
    <property type="match status" value="1"/>
</dbReference>
<dbReference type="SUPFAM" id="SSF74788">
    <property type="entry name" value="Cullin repeat-like"/>
    <property type="match status" value="1"/>
</dbReference>
<dbReference type="InterPro" id="IPR036388">
    <property type="entry name" value="WH-like_DNA-bd_sf"/>
</dbReference>
<dbReference type="EMBL" id="JALLKP010000003">
    <property type="protein sequence ID" value="KAK2195996.1"/>
    <property type="molecule type" value="Genomic_DNA"/>
</dbReference>
<dbReference type="SUPFAM" id="SSF75632">
    <property type="entry name" value="Cullin homology domain"/>
    <property type="match status" value="1"/>
</dbReference>
<dbReference type="InterPro" id="IPR016159">
    <property type="entry name" value="Cullin_repeat-like_dom_sf"/>
</dbReference>
<dbReference type="PROSITE" id="PS50069">
    <property type="entry name" value="CULLIN_2"/>
    <property type="match status" value="1"/>
</dbReference>
<dbReference type="SMART" id="SM00884">
    <property type="entry name" value="Cullin_Nedd8"/>
    <property type="match status" value="1"/>
</dbReference>
<reference evidence="5" key="1">
    <citation type="journal article" date="2023" name="Nat. Microbiol.">
        <title>Babesia duncani multi-omics identifies virulence factors and drug targets.</title>
        <authorList>
            <person name="Singh P."/>
            <person name="Lonardi S."/>
            <person name="Liang Q."/>
            <person name="Vydyam P."/>
            <person name="Khabirova E."/>
            <person name="Fang T."/>
            <person name="Gihaz S."/>
            <person name="Thekkiniath J."/>
            <person name="Munshi M."/>
            <person name="Abel S."/>
            <person name="Ciampossin L."/>
            <person name="Batugedara G."/>
            <person name="Gupta M."/>
            <person name="Lu X.M."/>
            <person name="Lenz T."/>
            <person name="Chakravarty S."/>
            <person name="Cornillot E."/>
            <person name="Hu Y."/>
            <person name="Ma W."/>
            <person name="Gonzalez L.M."/>
            <person name="Sanchez S."/>
            <person name="Estrada K."/>
            <person name="Sanchez-Flores A."/>
            <person name="Montero E."/>
            <person name="Harb O.S."/>
            <person name="Le Roch K.G."/>
            <person name="Mamoun C.B."/>
        </authorList>
    </citation>
    <scope>NUCLEOTIDE SEQUENCE</scope>
    <source>
        <strain evidence="5">WA1</strain>
    </source>
</reference>
<name>A0AAD9PHN8_9APIC</name>